<feature type="domain" description="NlpC/P60" evidence="5">
    <location>
        <begin position="1"/>
        <end position="132"/>
    </location>
</feature>
<dbReference type="InterPro" id="IPR038765">
    <property type="entry name" value="Papain-like_cys_pep_sf"/>
</dbReference>
<proteinExistence type="inferred from homology"/>
<accession>A0A9Q7EY79</accession>
<evidence type="ECO:0000259" key="5">
    <source>
        <dbReference type="PROSITE" id="PS51935"/>
    </source>
</evidence>
<evidence type="ECO:0000313" key="7">
    <source>
        <dbReference type="Proteomes" id="UP000671879"/>
    </source>
</evidence>
<dbReference type="Proteomes" id="UP000671879">
    <property type="component" value="Chromosome"/>
</dbReference>
<dbReference type="PROSITE" id="PS51935">
    <property type="entry name" value="NLPC_P60"/>
    <property type="match status" value="1"/>
</dbReference>
<dbReference type="GO" id="GO:0006508">
    <property type="term" value="P:proteolysis"/>
    <property type="evidence" value="ECO:0007669"/>
    <property type="project" value="UniProtKB-KW"/>
</dbReference>
<evidence type="ECO:0000256" key="2">
    <source>
        <dbReference type="ARBA" id="ARBA00022670"/>
    </source>
</evidence>
<dbReference type="KEGG" id="aram:KAR29_04740"/>
<dbReference type="GO" id="GO:0008234">
    <property type="term" value="F:cysteine-type peptidase activity"/>
    <property type="evidence" value="ECO:0007669"/>
    <property type="project" value="UniProtKB-KW"/>
</dbReference>
<keyword evidence="2" id="KW-0645">Protease</keyword>
<dbReference type="Gene3D" id="3.90.1720.10">
    <property type="entry name" value="endopeptidase domain like (from Nostoc punctiforme)"/>
    <property type="match status" value="1"/>
</dbReference>
<protein>
    <submittedName>
        <fullName evidence="6">C40 family peptidase</fullName>
    </submittedName>
</protein>
<reference evidence="7" key="1">
    <citation type="submission" date="2021-04" db="EMBL/GenBank/DDBJ databases">
        <title>A novel Synergistetes isolate from a pyrite-forming mixed culture.</title>
        <authorList>
            <person name="Bunk B."/>
            <person name="Sproer C."/>
            <person name="Spring S."/>
            <person name="Pester M."/>
        </authorList>
    </citation>
    <scope>NUCLEOTIDE SEQUENCE [LARGE SCALE GENOMIC DNA]</scope>
    <source>
        <strain evidence="7">J.5.4.2-T.3.5.2</strain>
    </source>
</reference>
<keyword evidence="3" id="KW-0378">Hydrolase</keyword>
<dbReference type="InterPro" id="IPR051202">
    <property type="entry name" value="Peptidase_C40"/>
</dbReference>
<comment type="similarity">
    <text evidence="1">Belongs to the peptidase C40 family.</text>
</comment>
<evidence type="ECO:0000256" key="3">
    <source>
        <dbReference type="ARBA" id="ARBA00022801"/>
    </source>
</evidence>
<keyword evidence="4" id="KW-0788">Thiol protease</keyword>
<evidence type="ECO:0000313" key="6">
    <source>
        <dbReference type="EMBL" id="QTX33205.1"/>
    </source>
</evidence>
<evidence type="ECO:0000256" key="4">
    <source>
        <dbReference type="ARBA" id="ARBA00022807"/>
    </source>
</evidence>
<organism evidence="6 7">
    <name type="scientific">Aminithiophilus ramosus</name>
    <dbReference type="NCBI Taxonomy" id="3029084"/>
    <lineage>
        <taxon>Bacteria</taxon>
        <taxon>Thermotogati</taxon>
        <taxon>Synergistota</taxon>
        <taxon>Synergistia</taxon>
        <taxon>Synergistales</taxon>
        <taxon>Aminithiophilaceae</taxon>
        <taxon>Aminithiophilus</taxon>
    </lineage>
</organism>
<dbReference type="InterPro" id="IPR000064">
    <property type="entry name" value="NLP_P60_dom"/>
</dbReference>
<dbReference type="PANTHER" id="PTHR47053">
    <property type="entry name" value="MUREIN DD-ENDOPEPTIDASE MEPH-RELATED"/>
    <property type="match status" value="1"/>
</dbReference>
<sequence>MPLKITYADLLGVPFVDGGRDPRSGLDCWGLVRVVFFRAGIDLPDYRVSCLDPFRIASEIDSHRSVWNRVEPDSVLPALLTVRFNTVDAINHTAVYLGGGRFLHTDSKRGVHLDRTDHPWWRRHIEGHYFPALEAKGWKN</sequence>
<dbReference type="Pfam" id="PF00877">
    <property type="entry name" value="NLPC_P60"/>
    <property type="match status" value="1"/>
</dbReference>
<name>A0A9Q7EY79_9BACT</name>
<dbReference type="EMBL" id="CP072943">
    <property type="protein sequence ID" value="QTX33205.1"/>
    <property type="molecule type" value="Genomic_DNA"/>
</dbReference>
<dbReference type="PANTHER" id="PTHR47053:SF1">
    <property type="entry name" value="MUREIN DD-ENDOPEPTIDASE MEPH-RELATED"/>
    <property type="match status" value="1"/>
</dbReference>
<dbReference type="RefSeq" id="WP_274374484.1">
    <property type="nucleotide sequence ID" value="NZ_CP072943.1"/>
</dbReference>
<gene>
    <name evidence="6" type="ORF">KAR29_04740</name>
</gene>
<dbReference type="SUPFAM" id="SSF54001">
    <property type="entry name" value="Cysteine proteinases"/>
    <property type="match status" value="1"/>
</dbReference>
<dbReference type="AlphaFoldDB" id="A0A9Q7EY79"/>
<evidence type="ECO:0000256" key="1">
    <source>
        <dbReference type="ARBA" id="ARBA00007074"/>
    </source>
</evidence>
<keyword evidence="7" id="KW-1185">Reference proteome</keyword>